<evidence type="ECO:0000256" key="4">
    <source>
        <dbReference type="ARBA" id="ARBA00023163"/>
    </source>
</evidence>
<dbReference type="GO" id="GO:0009893">
    <property type="term" value="P:positive regulation of metabolic process"/>
    <property type="evidence" value="ECO:0007669"/>
    <property type="project" value="UniProtKB-ARBA"/>
</dbReference>
<evidence type="ECO:0000256" key="1">
    <source>
        <dbReference type="ARBA" id="ARBA00022723"/>
    </source>
</evidence>
<dbReference type="AlphaFoldDB" id="A0A5M9MX42"/>
<accession>A0A5M9MX42</accession>
<name>A0A5M9MX42_9EURO</name>
<dbReference type="InterPro" id="IPR053181">
    <property type="entry name" value="EcdB-like_regulator"/>
</dbReference>
<keyword evidence="3" id="KW-0238">DNA-binding</keyword>
<dbReference type="CDD" id="cd12148">
    <property type="entry name" value="fungal_TF_MHR"/>
    <property type="match status" value="1"/>
</dbReference>
<keyword evidence="6" id="KW-0732">Signal</keyword>
<dbReference type="GO" id="GO:0006351">
    <property type="term" value="P:DNA-templated transcription"/>
    <property type="evidence" value="ECO:0007669"/>
    <property type="project" value="InterPro"/>
</dbReference>
<feature type="chain" id="PRO_5024399970" description="Xylanolytic transcriptional activator regulatory domain-containing protein" evidence="6">
    <location>
        <begin position="20"/>
        <end position="636"/>
    </location>
</feature>
<dbReference type="CDD" id="cd00067">
    <property type="entry name" value="GAL4"/>
    <property type="match status" value="1"/>
</dbReference>
<evidence type="ECO:0000313" key="9">
    <source>
        <dbReference type="Proteomes" id="UP000324241"/>
    </source>
</evidence>
<dbReference type="Gene3D" id="4.10.240.10">
    <property type="entry name" value="Zn(2)-C6 fungal-type DNA-binding domain"/>
    <property type="match status" value="1"/>
</dbReference>
<evidence type="ECO:0000256" key="5">
    <source>
        <dbReference type="ARBA" id="ARBA00023242"/>
    </source>
</evidence>
<evidence type="ECO:0000256" key="2">
    <source>
        <dbReference type="ARBA" id="ARBA00023015"/>
    </source>
</evidence>
<dbReference type="InterPro" id="IPR036864">
    <property type="entry name" value="Zn2-C6_fun-type_DNA-bd_sf"/>
</dbReference>
<feature type="domain" description="Xylanolytic transcriptional activator regulatory" evidence="7">
    <location>
        <begin position="231"/>
        <end position="393"/>
    </location>
</feature>
<dbReference type="InterPro" id="IPR007219">
    <property type="entry name" value="XnlR_reg_dom"/>
</dbReference>
<proteinExistence type="predicted"/>
<gene>
    <name evidence="8" type="ORF">ATNIH1004_002589</name>
</gene>
<keyword evidence="5" id="KW-0539">Nucleus</keyword>
<dbReference type="RefSeq" id="XP_033429271.1">
    <property type="nucleotide sequence ID" value="XM_033567276.1"/>
</dbReference>
<dbReference type="OrthoDB" id="4685598at2759"/>
<keyword evidence="1" id="KW-0479">Metal-binding</keyword>
<keyword evidence="4" id="KW-0804">Transcription</keyword>
<evidence type="ECO:0000259" key="7">
    <source>
        <dbReference type="Pfam" id="PF04082"/>
    </source>
</evidence>
<dbReference type="PANTHER" id="PTHR47785">
    <property type="entry name" value="ZN(II)2CYS6 TRANSCRIPTION FACTOR (EUROFUNG)-RELATED-RELATED"/>
    <property type="match status" value="1"/>
</dbReference>
<dbReference type="EMBL" id="QUQM01000001">
    <property type="protein sequence ID" value="KAA8649910.1"/>
    <property type="molecule type" value="Genomic_DNA"/>
</dbReference>
<dbReference type="VEuPathDB" id="FungiDB:EYZ11_001152"/>
<protein>
    <recommendedName>
        <fullName evidence="7">Xylanolytic transcriptional activator regulatory domain-containing protein</fullName>
    </recommendedName>
</protein>
<evidence type="ECO:0000313" key="8">
    <source>
        <dbReference type="EMBL" id="KAA8649910.1"/>
    </source>
</evidence>
<sequence>MFSLKTVLALASTMALATASQEANIIGNRHPDAGCLTFIYQPVYSGECISTGGRGCDAQKPSCSTCSELEVECHYDDLPSQRIDTSGGTREILGRLRDIETLLENQSEKIAAISNTSNGAFHHAHSVTTPQSQSSVPVSGIQSASWPFLGLDVQSDIAKLPPLTIPVKHKTSSSYLLRLPSMRALVGEYPPDLFFSLESRSYLPPELSLDSWAMPQSQADIRRDVADQLVSTFFSLAHPNHPILEQTEFQEIYARFLENGPDSSVASALCMVVLALGAVADSPLKAADFKNSPPGMQYMQHALPTLISQSSWSFSYSLLLPQALVLASVYFAYIVRPLQSWRLVYSASTILQFKLSGMDAQEEGPNWRESIIRLFWSCFLVECDRLAELELPRSGLQQLTDEISLPKCSNLDLTQSTSYLAEISVRRLLNRIHNSLYPSKAHPLTLSSTTLVAPEEFSIDDVSSMMNVSDELYSQLKLWHSSIPEASRPVLGLGIPPSKANPREAILRIRYFAARHIIYRPFVLYIATHGVKRIPEAMIEKAGICIESCRYHLHNTSKVLTQPSQYTWTFSLSTLGAIVVLTLASLSPNLRHFVPDIDELQQLAINNIRPWAFSSLEAVVAILEDIQRKQRLLSRV</sequence>
<organism evidence="8 9">
    <name type="scientific">Aspergillus tanneri</name>
    <dbReference type="NCBI Taxonomy" id="1220188"/>
    <lineage>
        <taxon>Eukaryota</taxon>
        <taxon>Fungi</taxon>
        <taxon>Dikarya</taxon>
        <taxon>Ascomycota</taxon>
        <taxon>Pezizomycotina</taxon>
        <taxon>Eurotiomycetes</taxon>
        <taxon>Eurotiomycetidae</taxon>
        <taxon>Eurotiales</taxon>
        <taxon>Aspergillaceae</taxon>
        <taxon>Aspergillus</taxon>
        <taxon>Aspergillus subgen. Circumdati</taxon>
    </lineage>
</organism>
<comment type="caution">
    <text evidence="8">The sequence shown here is derived from an EMBL/GenBank/DDBJ whole genome shotgun (WGS) entry which is preliminary data.</text>
</comment>
<dbReference type="Pfam" id="PF04082">
    <property type="entry name" value="Fungal_trans"/>
    <property type="match status" value="1"/>
</dbReference>
<dbReference type="GO" id="GO:0000981">
    <property type="term" value="F:DNA-binding transcription factor activity, RNA polymerase II-specific"/>
    <property type="evidence" value="ECO:0007669"/>
    <property type="project" value="InterPro"/>
</dbReference>
<dbReference type="Proteomes" id="UP000324241">
    <property type="component" value="Unassembled WGS sequence"/>
</dbReference>
<evidence type="ECO:0000256" key="3">
    <source>
        <dbReference type="ARBA" id="ARBA00023125"/>
    </source>
</evidence>
<dbReference type="GO" id="GO:0003677">
    <property type="term" value="F:DNA binding"/>
    <property type="evidence" value="ECO:0007669"/>
    <property type="project" value="UniProtKB-KW"/>
</dbReference>
<dbReference type="GO" id="GO:0008270">
    <property type="term" value="F:zinc ion binding"/>
    <property type="evidence" value="ECO:0007669"/>
    <property type="project" value="InterPro"/>
</dbReference>
<dbReference type="InterPro" id="IPR001138">
    <property type="entry name" value="Zn2Cys6_DnaBD"/>
</dbReference>
<dbReference type="GeneID" id="54325291"/>
<feature type="signal peptide" evidence="6">
    <location>
        <begin position="1"/>
        <end position="19"/>
    </location>
</feature>
<evidence type="ECO:0000256" key="6">
    <source>
        <dbReference type="SAM" id="SignalP"/>
    </source>
</evidence>
<keyword evidence="2" id="KW-0805">Transcription regulation</keyword>
<reference evidence="8 9" key="1">
    <citation type="submission" date="2019-08" db="EMBL/GenBank/DDBJ databases">
        <title>The genome sequence of a newly discovered highly antifungal drug resistant Aspergillus species, Aspergillus tanneri NIH 1004.</title>
        <authorList>
            <person name="Mounaud S."/>
            <person name="Singh I."/>
            <person name="Joardar V."/>
            <person name="Pakala S."/>
            <person name="Pakala S."/>
            <person name="Venepally P."/>
            <person name="Chung J.K."/>
            <person name="Losada L."/>
            <person name="Nierman W.C."/>
        </authorList>
    </citation>
    <scope>NUCLEOTIDE SEQUENCE [LARGE SCALE GENOMIC DNA]</scope>
    <source>
        <strain evidence="8 9">NIH1004</strain>
    </source>
</reference>